<dbReference type="GO" id="GO:0000139">
    <property type="term" value="C:Golgi membrane"/>
    <property type="evidence" value="ECO:0007669"/>
    <property type="project" value="UniProtKB-SubCell"/>
</dbReference>
<keyword evidence="5" id="KW-0813">Transport</keyword>
<evidence type="ECO:0000256" key="2">
    <source>
        <dbReference type="ARBA" id="ARBA00004477"/>
    </source>
</evidence>
<dbReference type="AlphaFoldDB" id="A0AA41MIM9"/>
<dbReference type="Pfam" id="PF00810">
    <property type="entry name" value="ER_lumen_recept"/>
    <property type="match status" value="1"/>
</dbReference>
<proteinExistence type="inferred from homology"/>
<dbReference type="GO" id="GO:0015031">
    <property type="term" value="P:protein transport"/>
    <property type="evidence" value="ECO:0007669"/>
    <property type="project" value="UniProtKB-KW"/>
</dbReference>
<dbReference type="GO" id="GO:0006621">
    <property type="term" value="P:protein retention in ER lumen"/>
    <property type="evidence" value="ECO:0007669"/>
    <property type="project" value="InterPro"/>
</dbReference>
<dbReference type="InterPro" id="IPR000133">
    <property type="entry name" value="ER_ret_rcpt"/>
</dbReference>
<evidence type="ECO:0000256" key="13">
    <source>
        <dbReference type="ARBA" id="ARBA00023329"/>
    </source>
</evidence>
<accession>A0AA41MIM9</accession>
<keyword evidence="7" id="KW-0256">Endoplasmic reticulum</keyword>
<evidence type="ECO:0000256" key="12">
    <source>
        <dbReference type="ARBA" id="ARBA00023170"/>
    </source>
</evidence>
<keyword evidence="13" id="KW-0968">Cytoplasmic vesicle</keyword>
<dbReference type="GO" id="GO:0046923">
    <property type="term" value="F:ER retention sequence binding"/>
    <property type="evidence" value="ECO:0007669"/>
    <property type="project" value="InterPro"/>
</dbReference>
<evidence type="ECO:0000256" key="7">
    <source>
        <dbReference type="ARBA" id="ARBA00022824"/>
    </source>
</evidence>
<keyword evidence="6 14" id="KW-0812">Transmembrane</keyword>
<comment type="subcellular location">
    <subcellularLocation>
        <location evidence="1">Cytoplasmic vesicle</location>
        <location evidence="1">COPI-coated vesicle membrane</location>
        <topology evidence="1">Multi-pass membrane protein</topology>
    </subcellularLocation>
    <subcellularLocation>
        <location evidence="2">Endoplasmic reticulum membrane</location>
        <topology evidence="2">Multi-pass membrane protein</topology>
    </subcellularLocation>
    <subcellularLocation>
        <location evidence="3">Golgi apparatus membrane</location>
        <topology evidence="3">Multi-pass membrane protein</topology>
    </subcellularLocation>
</comment>
<evidence type="ECO:0000256" key="4">
    <source>
        <dbReference type="ARBA" id="ARBA00010120"/>
    </source>
</evidence>
<dbReference type="PANTHER" id="PTHR10585">
    <property type="entry name" value="ER LUMEN PROTEIN RETAINING RECEPTOR"/>
    <property type="match status" value="1"/>
</dbReference>
<dbReference type="EMBL" id="JAATJV010188400">
    <property type="protein sequence ID" value="MBZ3872546.1"/>
    <property type="molecule type" value="Genomic_DNA"/>
</dbReference>
<reference evidence="15" key="1">
    <citation type="submission" date="2020-03" db="EMBL/GenBank/DDBJ databases">
        <title>Studies in the Genomics of Life Span.</title>
        <authorList>
            <person name="Glass D."/>
        </authorList>
    </citation>
    <scope>NUCLEOTIDE SEQUENCE</scope>
    <source>
        <strain evidence="15">SUZIE</strain>
        <tissue evidence="15">Muscle</tissue>
    </source>
</reference>
<dbReference type="GO" id="GO:0005789">
    <property type="term" value="C:endoplasmic reticulum membrane"/>
    <property type="evidence" value="ECO:0007669"/>
    <property type="project" value="UniProtKB-SubCell"/>
</dbReference>
<evidence type="ECO:0000256" key="5">
    <source>
        <dbReference type="ARBA" id="ARBA00022448"/>
    </source>
</evidence>
<keyword evidence="12 15" id="KW-0675">Receptor</keyword>
<organism evidence="15 16">
    <name type="scientific">Sciurus carolinensis</name>
    <name type="common">Eastern gray squirrel</name>
    <dbReference type="NCBI Taxonomy" id="30640"/>
    <lineage>
        <taxon>Eukaryota</taxon>
        <taxon>Metazoa</taxon>
        <taxon>Chordata</taxon>
        <taxon>Craniata</taxon>
        <taxon>Vertebrata</taxon>
        <taxon>Euteleostomi</taxon>
        <taxon>Mammalia</taxon>
        <taxon>Eutheria</taxon>
        <taxon>Euarchontoglires</taxon>
        <taxon>Glires</taxon>
        <taxon>Rodentia</taxon>
        <taxon>Sciuromorpha</taxon>
        <taxon>Sciuridae</taxon>
        <taxon>Sciurinae</taxon>
        <taxon>Sciurini</taxon>
        <taxon>Sciurus</taxon>
    </lineage>
</organism>
<feature type="transmembrane region" description="Helical" evidence="14">
    <location>
        <begin position="35"/>
        <end position="52"/>
    </location>
</feature>
<keyword evidence="16" id="KW-1185">Reference proteome</keyword>
<name>A0AA41MIM9_SCICA</name>
<evidence type="ECO:0000313" key="15">
    <source>
        <dbReference type="EMBL" id="MBZ3872546.1"/>
    </source>
</evidence>
<comment type="similarity">
    <text evidence="4">Belongs to the ERD2 family.</text>
</comment>
<keyword evidence="10 14" id="KW-1133">Transmembrane helix</keyword>
<keyword evidence="9" id="KW-0653">Protein transport</keyword>
<keyword evidence="11 14" id="KW-0472">Membrane</keyword>
<dbReference type="GO" id="GO:0030663">
    <property type="term" value="C:COPI-coated vesicle membrane"/>
    <property type="evidence" value="ECO:0007669"/>
    <property type="project" value="UniProtKB-SubCell"/>
</dbReference>
<dbReference type="GO" id="GO:0016192">
    <property type="term" value="P:vesicle-mediated transport"/>
    <property type="evidence" value="ECO:0007669"/>
    <property type="project" value="UniProtKB-KW"/>
</dbReference>
<evidence type="ECO:0000256" key="10">
    <source>
        <dbReference type="ARBA" id="ARBA00022989"/>
    </source>
</evidence>
<dbReference type="PRINTS" id="PR00660">
    <property type="entry name" value="ERLUMENR"/>
</dbReference>
<evidence type="ECO:0000256" key="9">
    <source>
        <dbReference type="ARBA" id="ARBA00022927"/>
    </source>
</evidence>
<evidence type="ECO:0000256" key="14">
    <source>
        <dbReference type="SAM" id="Phobius"/>
    </source>
</evidence>
<evidence type="ECO:0000256" key="11">
    <source>
        <dbReference type="ARBA" id="ARBA00023136"/>
    </source>
</evidence>
<evidence type="ECO:0000256" key="3">
    <source>
        <dbReference type="ARBA" id="ARBA00004653"/>
    </source>
</evidence>
<evidence type="ECO:0000313" key="16">
    <source>
        <dbReference type="Proteomes" id="UP001166674"/>
    </source>
</evidence>
<evidence type="ECO:0000256" key="1">
    <source>
        <dbReference type="ARBA" id="ARBA00004129"/>
    </source>
</evidence>
<evidence type="ECO:0000256" key="8">
    <source>
        <dbReference type="ARBA" id="ARBA00022892"/>
    </source>
</evidence>
<keyword evidence="8" id="KW-0931">ER-Golgi transport</keyword>
<evidence type="ECO:0000256" key="6">
    <source>
        <dbReference type="ARBA" id="ARBA00022692"/>
    </source>
</evidence>
<dbReference type="Proteomes" id="UP001166674">
    <property type="component" value="Unassembled WGS sequence"/>
</dbReference>
<sequence>MNLWTFSLYLESVTILPQLFMVSKTGEAETILSHYLFVLGVCCTLYLFNWIWRYHLRAFVISSPLWLAWSSLSSTVRMRLFTPNQQEEATEERPSFHP</sequence>
<protein>
    <submittedName>
        <fullName evidence="15">ER lumen protein-retaining receptor 1</fullName>
    </submittedName>
</protein>
<comment type="caution">
    <text evidence="15">The sequence shown here is derived from an EMBL/GenBank/DDBJ whole genome shotgun (WGS) entry which is preliminary data.</text>
</comment>
<gene>
    <name evidence="15" type="ORF">SUZIE_118475</name>
</gene>